<dbReference type="GO" id="GO:0019867">
    <property type="term" value="C:outer membrane"/>
    <property type="evidence" value="ECO:0007669"/>
    <property type="project" value="InterPro"/>
</dbReference>
<reference evidence="4" key="1">
    <citation type="submission" date="2021-02" db="EMBL/GenBank/DDBJ databases">
        <title>Thiocyanate and organic carbon inputs drive convergent selection for specific autotrophic Afipia and Thiobacillus strains within complex microbiomes.</title>
        <authorList>
            <person name="Huddy R.J."/>
            <person name="Sachdeva R."/>
            <person name="Kadzinga F."/>
            <person name="Kantor R.S."/>
            <person name="Harrison S.T.L."/>
            <person name="Banfield J.F."/>
        </authorList>
    </citation>
    <scope>NUCLEOTIDE SEQUENCE</scope>
    <source>
        <strain evidence="4">SCN18_10_11_15_R4_P_38_20</strain>
    </source>
</reference>
<dbReference type="Pfam" id="PF04355">
    <property type="entry name" value="BamE"/>
    <property type="match status" value="1"/>
</dbReference>
<name>A0A8J7PI34_9PROT</name>
<dbReference type="InterPro" id="IPR007450">
    <property type="entry name" value="BamE_dom"/>
</dbReference>
<keyword evidence="1" id="KW-0732">Signal</keyword>
<proteinExistence type="predicted"/>
<protein>
    <submittedName>
        <fullName evidence="4">Outer membrane protein assembly factor BamE</fullName>
    </submittedName>
</protein>
<keyword evidence="2" id="KW-0472">Membrane</keyword>
<dbReference type="EMBL" id="JAFKGL010000011">
    <property type="protein sequence ID" value="MBN9412520.1"/>
    <property type="molecule type" value="Genomic_DNA"/>
</dbReference>
<organism evidence="4 5">
    <name type="scientific">Candidatus Paracaedimonas acanthamoebae</name>
    <dbReference type="NCBI Taxonomy" id="244581"/>
    <lineage>
        <taxon>Bacteria</taxon>
        <taxon>Pseudomonadati</taxon>
        <taxon>Pseudomonadota</taxon>
        <taxon>Alphaproteobacteria</taxon>
        <taxon>Holosporales</taxon>
        <taxon>Caedimonadaceae</taxon>
        <taxon>Candidatus Paracaedimonas</taxon>
    </lineage>
</organism>
<dbReference type="InterPro" id="IPR037873">
    <property type="entry name" value="BamE-like"/>
</dbReference>
<comment type="caution">
    <text evidence="4">The sequence shown here is derived from an EMBL/GenBank/DDBJ whole genome shotgun (WGS) entry which is preliminary data.</text>
</comment>
<accession>A0A8J7PI34</accession>
<feature type="domain" description="Outer membrane protein assembly factor BamE" evidence="3">
    <location>
        <begin position="28"/>
        <end position="101"/>
    </location>
</feature>
<evidence type="ECO:0000256" key="2">
    <source>
        <dbReference type="ARBA" id="ARBA00023136"/>
    </source>
</evidence>
<evidence type="ECO:0000313" key="5">
    <source>
        <dbReference type="Proteomes" id="UP000664414"/>
    </source>
</evidence>
<gene>
    <name evidence="4" type="ORF">J0H12_01140</name>
</gene>
<dbReference type="Gene3D" id="3.30.1450.10">
    <property type="match status" value="1"/>
</dbReference>
<dbReference type="Proteomes" id="UP000664414">
    <property type="component" value="Unassembled WGS sequence"/>
</dbReference>
<evidence type="ECO:0000256" key="1">
    <source>
        <dbReference type="ARBA" id="ARBA00022729"/>
    </source>
</evidence>
<sequence>MVWNLSFCLLVSSFLMLVGCSPRIDHRGKLPDLAEVAKIKSGQETKEDVFRLLGSPSSTTLFDENTWIYYYKVTESLSFFKPTSLEQKLIMIRFDATDKVKEVLIQTNPEEEITPSTEITPSAGYNHPLLHQIFGNFGRAGRKEDPKRGK</sequence>
<evidence type="ECO:0000259" key="3">
    <source>
        <dbReference type="Pfam" id="PF04355"/>
    </source>
</evidence>
<evidence type="ECO:0000313" key="4">
    <source>
        <dbReference type="EMBL" id="MBN9412520.1"/>
    </source>
</evidence>
<dbReference type="AlphaFoldDB" id="A0A8J7PI34"/>